<protein>
    <submittedName>
        <fullName evidence="5">Metal ABC transporter ATP-binding protein</fullName>
    </submittedName>
</protein>
<dbReference type="PROSITE" id="PS50893">
    <property type="entry name" value="ABC_TRANSPORTER_2"/>
    <property type="match status" value="1"/>
</dbReference>
<keyword evidence="3 5" id="KW-0067">ATP-binding</keyword>
<dbReference type="InterPro" id="IPR017871">
    <property type="entry name" value="ABC_transporter-like_CS"/>
</dbReference>
<gene>
    <name evidence="5" type="ORF">OIN60_10780</name>
</gene>
<name>A0ABT9FRB0_9BACL</name>
<keyword evidence="6" id="KW-1185">Reference proteome</keyword>
<dbReference type="Pfam" id="PF00005">
    <property type="entry name" value="ABC_tran"/>
    <property type="match status" value="1"/>
</dbReference>
<dbReference type="EMBL" id="JAPCKK010000016">
    <property type="protein sequence ID" value="MDP4097255.1"/>
    <property type="molecule type" value="Genomic_DNA"/>
</dbReference>
<dbReference type="GO" id="GO:0005524">
    <property type="term" value="F:ATP binding"/>
    <property type="evidence" value="ECO:0007669"/>
    <property type="project" value="UniProtKB-KW"/>
</dbReference>
<dbReference type="SUPFAM" id="SSF52540">
    <property type="entry name" value="P-loop containing nucleoside triphosphate hydrolases"/>
    <property type="match status" value="1"/>
</dbReference>
<dbReference type="InterPro" id="IPR050153">
    <property type="entry name" value="Metal_Ion_Import_ABC"/>
</dbReference>
<evidence type="ECO:0000256" key="1">
    <source>
        <dbReference type="ARBA" id="ARBA00022448"/>
    </source>
</evidence>
<evidence type="ECO:0000256" key="3">
    <source>
        <dbReference type="ARBA" id="ARBA00022840"/>
    </source>
</evidence>
<dbReference type="InterPro" id="IPR003593">
    <property type="entry name" value="AAA+_ATPase"/>
</dbReference>
<evidence type="ECO:0000313" key="5">
    <source>
        <dbReference type="EMBL" id="MDP4097255.1"/>
    </source>
</evidence>
<dbReference type="Gene3D" id="3.40.50.300">
    <property type="entry name" value="P-loop containing nucleotide triphosphate hydrolases"/>
    <property type="match status" value="1"/>
</dbReference>
<dbReference type="PROSITE" id="PS00211">
    <property type="entry name" value="ABC_TRANSPORTER_1"/>
    <property type="match status" value="1"/>
</dbReference>
<dbReference type="RefSeq" id="WP_305754868.1">
    <property type="nucleotide sequence ID" value="NZ_JAPCKK010000016.1"/>
</dbReference>
<organism evidence="5 6">
    <name type="scientific">Paenibacillus zeirhizosphaerae</name>
    <dbReference type="NCBI Taxonomy" id="2987519"/>
    <lineage>
        <taxon>Bacteria</taxon>
        <taxon>Bacillati</taxon>
        <taxon>Bacillota</taxon>
        <taxon>Bacilli</taxon>
        <taxon>Bacillales</taxon>
        <taxon>Paenibacillaceae</taxon>
        <taxon>Paenibacillus</taxon>
    </lineage>
</organism>
<dbReference type="PANTHER" id="PTHR42734:SF4">
    <property type="entry name" value="HIGH-AFFINITY ZINC UPTAKE SYSTEM ATP-BINDING PROTEIN ZNUC"/>
    <property type="match status" value="1"/>
</dbReference>
<comment type="caution">
    <text evidence="5">The sequence shown here is derived from an EMBL/GenBank/DDBJ whole genome shotgun (WGS) entry which is preliminary data.</text>
</comment>
<dbReference type="InterPro" id="IPR027417">
    <property type="entry name" value="P-loop_NTPase"/>
</dbReference>
<evidence type="ECO:0000313" key="6">
    <source>
        <dbReference type="Proteomes" id="UP001241848"/>
    </source>
</evidence>
<keyword evidence="2" id="KW-0547">Nucleotide-binding</keyword>
<evidence type="ECO:0000259" key="4">
    <source>
        <dbReference type="PROSITE" id="PS50893"/>
    </source>
</evidence>
<dbReference type="PANTHER" id="PTHR42734">
    <property type="entry name" value="METAL TRANSPORT SYSTEM ATP-BINDING PROTEIN TM_0124-RELATED"/>
    <property type="match status" value="1"/>
</dbReference>
<dbReference type="InterPro" id="IPR003439">
    <property type="entry name" value="ABC_transporter-like_ATP-bd"/>
</dbReference>
<sequence length="235" mass="26144">MLLASLQNVVFGYNDVPGLEDASIEIYSGEFVAVTGPNGASKSTLLKLLLGLLQPWKGEVFRSPVNAEGKKLVIGYVSQQIAAFNGGFPSTVLEFVRSGRYTKGSWLRKMTEEDHRQTETALRQVGMWGLRQRRIGELSGGQKQRICIARALAQDPDLLIMDEPTTGMDQQSRQGFYELMHHQVKVHGRTVVMVTHGLSEVQGYLDRIIELERKEEGGWKCCTTTSCNGHFMPVG</sequence>
<keyword evidence="1" id="KW-0813">Transport</keyword>
<accession>A0ABT9FRB0</accession>
<proteinExistence type="predicted"/>
<dbReference type="SMART" id="SM00382">
    <property type="entry name" value="AAA"/>
    <property type="match status" value="1"/>
</dbReference>
<evidence type="ECO:0000256" key="2">
    <source>
        <dbReference type="ARBA" id="ARBA00022741"/>
    </source>
</evidence>
<feature type="domain" description="ABC transporter" evidence="4">
    <location>
        <begin position="4"/>
        <end position="235"/>
    </location>
</feature>
<dbReference type="Proteomes" id="UP001241848">
    <property type="component" value="Unassembled WGS sequence"/>
</dbReference>
<reference evidence="5 6" key="1">
    <citation type="submission" date="2022-10" db="EMBL/GenBank/DDBJ databases">
        <title>Paenibacillus description and whole genome data of maize root bacterial community.</title>
        <authorList>
            <person name="Marton D."/>
            <person name="Farkas M."/>
            <person name="Cserhati M."/>
        </authorList>
    </citation>
    <scope>NUCLEOTIDE SEQUENCE [LARGE SCALE GENOMIC DNA]</scope>
    <source>
        <strain evidence="5 6">P96</strain>
    </source>
</reference>